<dbReference type="AlphaFoldDB" id="A0A165EW35"/>
<dbReference type="Pfam" id="PF13359">
    <property type="entry name" value="DDE_Tnp_4"/>
    <property type="match status" value="1"/>
</dbReference>
<accession>A0A165EW35</accession>
<evidence type="ECO:0000256" key="3">
    <source>
        <dbReference type="SAM" id="MobiDB-lite"/>
    </source>
</evidence>
<evidence type="ECO:0000256" key="2">
    <source>
        <dbReference type="ARBA" id="ARBA00022723"/>
    </source>
</evidence>
<dbReference type="Proteomes" id="UP000076842">
    <property type="component" value="Unassembled WGS sequence"/>
</dbReference>
<dbReference type="GO" id="GO:0046872">
    <property type="term" value="F:metal ion binding"/>
    <property type="evidence" value="ECO:0007669"/>
    <property type="project" value="UniProtKB-KW"/>
</dbReference>
<protein>
    <recommendedName>
        <fullName evidence="4">DDE Tnp4 domain-containing protein</fullName>
    </recommendedName>
</protein>
<reference evidence="5 6" key="1">
    <citation type="journal article" date="2016" name="Mol. Biol. Evol.">
        <title>Comparative Genomics of Early-Diverging Mushroom-Forming Fungi Provides Insights into the Origins of Lignocellulose Decay Capabilities.</title>
        <authorList>
            <person name="Nagy L.G."/>
            <person name="Riley R."/>
            <person name="Tritt A."/>
            <person name="Adam C."/>
            <person name="Daum C."/>
            <person name="Floudas D."/>
            <person name="Sun H."/>
            <person name="Yadav J.S."/>
            <person name="Pangilinan J."/>
            <person name="Larsson K.H."/>
            <person name="Matsuura K."/>
            <person name="Barry K."/>
            <person name="Labutti K."/>
            <person name="Kuo R."/>
            <person name="Ohm R.A."/>
            <person name="Bhattacharya S.S."/>
            <person name="Shirouzu T."/>
            <person name="Yoshinaga Y."/>
            <person name="Martin F.M."/>
            <person name="Grigoriev I.V."/>
            <person name="Hibbett D.S."/>
        </authorList>
    </citation>
    <scope>NUCLEOTIDE SEQUENCE [LARGE SCALE GENOMIC DNA]</scope>
    <source>
        <strain evidence="5 6">HHB12733</strain>
    </source>
</reference>
<organism evidence="5 6">
    <name type="scientific">Calocera cornea HHB12733</name>
    <dbReference type="NCBI Taxonomy" id="1353952"/>
    <lineage>
        <taxon>Eukaryota</taxon>
        <taxon>Fungi</taxon>
        <taxon>Dikarya</taxon>
        <taxon>Basidiomycota</taxon>
        <taxon>Agaricomycotina</taxon>
        <taxon>Dacrymycetes</taxon>
        <taxon>Dacrymycetales</taxon>
        <taxon>Dacrymycetaceae</taxon>
        <taxon>Calocera</taxon>
    </lineage>
</organism>
<keyword evidence="6" id="KW-1185">Reference proteome</keyword>
<proteinExistence type="predicted"/>
<feature type="compositionally biased region" description="Basic and acidic residues" evidence="3">
    <location>
        <begin position="1"/>
        <end position="12"/>
    </location>
</feature>
<evidence type="ECO:0000259" key="4">
    <source>
        <dbReference type="Pfam" id="PF13359"/>
    </source>
</evidence>
<evidence type="ECO:0000313" key="5">
    <source>
        <dbReference type="EMBL" id="KZT55638.1"/>
    </source>
</evidence>
<dbReference type="InterPro" id="IPR027806">
    <property type="entry name" value="HARBI1_dom"/>
</dbReference>
<dbReference type="InParanoid" id="A0A165EW35"/>
<keyword evidence="2" id="KW-0479">Metal-binding</keyword>
<feature type="region of interest" description="Disordered" evidence="3">
    <location>
        <begin position="1"/>
        <end position="22"/>
    </location>
</feature>
<dbReference type="PANTHER" id="PTHR48471">
    <property type="entry name" value="DDE TNP4 DOMAIN-CONTAINING PROTEIN"/>
    <property type="match status" value="1"/>
</dbReference>
<dbReference type="PANTHER" id="PTHR48471:SF1">
    <property type="entry name" value="DDE TNP4 DOMAIN-CONTAINING PROTEIN"/>
    <property type="match status" value="1"/>
</dbReference>
<comment type="cofactor">
    <cofactor evidence="1">
        <name>a divalent metal cation</name>
        <dbReference type="ChEBI" id="CHEBI:60240"/>
    </cofactor>
</comment>
<dbReference type="OrthoDB" id="78198at2759"/>
<dbReference type="STRING" id="1353952.A0A165EW35"/>
<name>A0A165EW35_9BASI</name>
<gene>
    <name evidence="5" type="ORF">CALCODRAFT_436938</name>
</gene>
<dbReference type="EMBL" id="KV423991">
    <property type="protein sequence ID" value="KZT55638.1"/>
    <property type="molecule type" value="Genomic_DNA"/>
</dbReference>
<evidence type="ECO:0000256" key="1">
    <source>
        <dbReference type="ARBA" id="ARBA00001968"/>
    </source>
</evidence>
<sequence length="424" mass="48078">MASHLQDAHLPSDTESDDSSDEHERTAAFLLLVLQQAALHQAQDRAAHRAYLTRHDLLPHPRRQTPFQQVLTGEVDRAYIATMGLDVKTFKRLLSAGFEVAWNTTPIPRSEVAPSSEPRPHQRSLDAAGGLGLLLYWLNSTMIDKTLSQLFALVPSTITRYREFALHLLLRTLRHIPEGRILWPKDDEFAQLRDLVVACHPLLNGAFGSVDGLNLPTATSSDERWQNAQYNGWLHGHFTSNVLVFSASGELIHAAINAPGSWHDARVASKVYEQLEIKTPEGFYLAADTAFPHNRCTLKSKIRTPLKSGARATQQELQFTDQLVSYRQSAEWGMRAIQGSFGCLRLPLDANDASARHLLLETIFRLHQIRVRLVGINQLKNVYEPIWTETKELKHVWRNLQTMLFPEIRRADRVAQFHYVVVDE</sequence>
<feature type="domain" description="DDE Tnp4" evidence="4">
    <location>
        <begin position="210"/>
        <end position="367"/>
    </location>
</feature>
<evidence type="ECO:0000313" key="6">
    <source>
        <dbReference type="Proteomes" id="UP000076842"/>
    </source>
</evidence>